<keyword evidence="3" id="KW-1185">Reference proteome</keyword>
<sequence length="170" mass="18374">MHLTQHTDYALRVLIYLGNNLDRLVTIAEISGRLDVSRSHLMKVANELIRSGFVEGLRGKGGGLRLAREPARIVVGDVVRVTERNKDIVECFGPQNRCLLTPACQLKGILAGALDAFMAVLDRATLADLLGPEQRPLLGPQILHPAAARGASAPALAPAVQHAAKHRRDE</sequence>
<evidence type="ECO:0000313" key="3">
    <source>
        <dbReference type="Proteomes" id="UP000603602"/>
    </source>
</evidence>
<dbReference type="InterPro" id="IPR036388">
    <property type="entry name" value="WH-like_DNA-bd_sf"/>
</dbReference>
<dbReference type="PROSITE" id="PS51197">
    <property type="entry name" value="HTH_RRF2_2"/>
    <property type="match status" value="1"/>
</dbReference>
<evidence type="ECO:0000313" key="2">
    <source>
        <dbReference type="EMBL" id="MBD8502930.1"/>
    </source>
</evidence>
<dbReference type="Proteomes" id="UP000603602">
    <property type="component" value="Unassembled WGS sequence"/>
</dbReference>
<dbReference type="InterPro" id="IPR000944">
    <property type="entry name" value="Tscrpt_reg_Rrf2"/>
</dbReference>
<protein>
    <submittedName>
        <fullName evidence="2">Rrf2 family transcriptional regulator</fullName>
    </submittedName>
</protein>
<comment type="caution">
    <text evidence="2">The sequence shown here is derived from an EMBL/GenBank/DDBJ whole genome shotgun (WGS) entry which is preliminary data.</text>
</comment>
<proteinExistence type="predicted"/>
<keyword evidence="1" id="KW-0238">DNA-binding</keyword>
<reference evidence="3" key="1">
    <citation type="submission" date="2023-07" db="EMBL/GenBank/DDBJ databases">
        <title>Thauera sp. CAU 1555 isolated from sand of Yaerae Beach.</title>
        <authorList>
            <person name="Kim W."/>
        </authorList>
    </citation>
    <scope>NUCLEOTIDE SEQUENCE [LARGE SCALE GENOMIC DNA]</scope>
    <source>
        <strain evidence="3">CAU 1555</strain>
    </source>
</reference>
<organism evidence="2 3">
    <name type="scientific">Thauera sedimentorum</name>
    <dbReference type="NCBI Taxonomy" id="2767595"/>
    <lineage>
        <taxon>Bacteria</taxon>
        <taxon>Pseudomonadati</taxon>
        <taxon>Pseudomonadota</taxon>
        <taxon>Betaproteobacteria</taxon>
        <taxon>Rhodocyclales</taxon>
        <taxon>Zoogloeaceae</taxon>
        <taxon>Thauera</taxon>
    </lineage>
</organism>
<dbReference type="Gene3D" id="1.10.10.10">
    <property type="entry name" value="Winged helix-like DNA-binding domain superfamily/Winged helix DNA-binding domain"/>
    <property type="match status" value="1"/>
</dbReference>
<dbReference type="PANTHER" id="PTHR33221">
    <property type="entry name" value="WINGED HELIX-TURN-HELIX TRANSCRIPTIONAL REGULATOR, RRF2 FAMILY"/>
    <property type="match status" value="1"/>
</dbReference>
<dbReference type="EMBL" id="JACYTO010000001">
    <property type="protein sequence ID" value="MBD8502930.1"/>
    <property type="molecule type" value="Genomic_DNA"/>
</dbReference>
<dbReference type="Pfam" id="PF02082">
    <property type="entry name" value="Rrf2"/>
    <property type="match status" value="1"/>
</dbReference>
<name>A0ABR9B995_9RHOO</name>
<dbReference type="SUPFAM" id="SSF46785">
    <property type="entry name" value="Winged helix' DNA-binding domain"/>
    <property type="match status" value="1"/>
</dbReference>
<gene>
    <name evidence="2" type="ORF">IFO67_08555</name>
</gene>
<dbReference type="NCBIfam" id="TIGR00738">
    <property type="entry name" value="rrf2_super"/>
    <property type="match status" value="1"/>
</dbReference>
<accession>A0ABR9B995</accession>
<dbReference type="RefSeq" id="WP_187717675.1">
    <property type="nucleotide sequence ID" value="NZ_JACTAH010000001.1"/>
</dbReference>
<evidence type="ECO:0000256" key="1">
    <source>
        <dbReference type="ARBA" id="ARBA00023125"/>
    </source>
</evidence>
<dbReference type="InterPro" id="IPR036390">
    <property type="entry name" value="WH_DNA-bd_sf"/>
</dbReference>
<dbReference type="PANTHER" id="PTHR33221:SF4">
    <property type="entry name" value="HTH-TYPE TRANSCRIPTIONAL REPRESSOR NSRR"/>
    <property type="match status" value="1"/>
</dbReference>